<dbReference type="Proteomes" id="UP001148614">
    <property type="component" value="Unassembled WGS sequence"/>
</dbReference>
<dbReference type="Gene3D" id="1.20.5.170">
    <property type="match status" value="1"/>
</dbReference>
<dbReference type="InterPro" id="IPR046347">
    <property type="entry name" value="bZIP_sf"/>
</dbReference>
<sequence length="274" mass="30442">MRRDPERRRLQNLNAQKRYREKRRQRIVDLENLVASIGHVSLGASASAHNNGGTEAGSMTLVSSGRMSALPETNGEMAQSEHQSSYPAASDNDDLLAVYIDTDHPFPAADTSGENASTFLWEPHGWPWGNINLAGSALPASNNIIVRSVQRIFHTVKPDLRPCSVQITENHHPYIDVLPFPTVRANLIRSMGSIDEDEFFIDSLSGLVCWGGTGVSRRDSAGAGTGTPWDTRSWEAKEWFVQKWWFVVGGEEGELVQQSKWWRALRGESDEVAV</sequence>
<dbReference type="Pfam" id="PF11905">
    <property type="entry name" value="DUF3425"/>
    <property type="match status" value="1"/>
</dbReference>
<reference evidence="1" key="1">
    <citation type="submission" date="2022-07" db="EMBL/GenBank/DDBJ databases">
        <title>Genome Sequence of Xylaria arbuscula.</title>
        <authorList>
            <person name="Buettner E."/>
        </authorList>
    </citation>
    <scope>NUCLEOTIDE SEQUENCE</scope>
    <source>
        <strain evidence="1">VT107</strain>
    </source>
</reference>
<proteinExistence type="predicted"/>
<dbReference type="PANTHER" id="PTHR38116">
    <property type="entry name" value="CHROMOSOME 7, WHOLE GENOME SHOTGUN SEQUENCE"/>
    <property type="match status" value="1"/>
</dbReference>
<evidence type="ECO:0000313" key="2">
    <source>
        <dbReference type="Proteomes" id="UP001148614"/>
    </source>
</evidence>
<dbReference type="InterPro" id="IPR021833">
    <property type="entry name" value="DUF3425"/>
</dbReference>
<organism evidence="1 2">
    <name type="scientific">Xylaria arbuscula</name>
    <dbReference type="NCBI Taxonomy" id="114810"/>
    <lineage>
        <taxon>Eukaryota</taxon>
        <taxon>Fungi</taxon>
        <taxon>Dikarya</taxon>
        <taxon>Ascomycota</taxon>
        <taxon>Pezizomycotina</taxon>
        <taxon>Sordariomycetes</taxon>
        <taxon>Xylariomycetidae</taxon>
        <taxon>Xylariales</taxon>
        <taxon>Xylariaceae</taxon>
        <taxon>Xylaria</taxon>
    </lineage>
</organism>
<protein>
    <recommendedName>
        <fullName evidence="3">BZIP domain-containing protein</fullName>
    </recommendedName>
</protein>
<evidence type="ECO:0000313" key="1">
    <source>
        <dbReference type="EMBL" id="KAJ3568437.1"/>
    </source>
</evidence>
<dbReference type="GO" id="GO:0003700">
    <property type="term" value="F:DNA-binding transcription factor activity"/>
    <property type="evidence" value="ECO:0007669"/>
    <property type="project" value="InterPro"/>
</dbReference>
<name>A0A9W8NCN1_9PEZI</name>
<dbReference type="AlphaFoldDB" id="A0A9W8NCN1"/>
<dbReference type="EMBL" id="JANPWZ010001136">
    <property type="protein sequence ID" value="KAJ3568437.1"/>
    <property type="molecule type" value="Genomic_DNA"/>
</dbReference>
<dbReference type="SUPFAM" id="SSF57959">
    <property type="entry name" value="Leucine zipper domain"/>
    <property type="match status" value="1"/>
</dbReference>
<dbReference type="VEuPathDB" id="FungiDB:F4678DRAFT_425058"/>
<accession>A0A9W8NCN1</accession>
<gene>
    <name evidence="1" type="ORF">NPX13_g6419</name>
</gene>
<evidence type="ECO:0008006" key="3">
    <source>
        <dbReference type="Google" id="ProtNLM"/>
    </source>
</evidence>
<keyword evidence="2" id="KW-1185">Reference proteome</keyword>
<dbReference type="CDD" id="cd14688">
    <property type="entry name" value="bZIP_YAP"/>
    <property type="match status" value="1"/>
</dbReference>
<comment type="caution">
    <text evidence="1">The sequence shown here is derived from an EMBL/GenBank/DDBJ whole genome shotgun (WGS) entry which is preliminary data.</text>
</comment>
<dbReference type="PANTHER" id="PTHR38116:SF5">
    <property type="entry name" value="BZIP DOMAIN-CONTAINING PROTEIN"/>
    <property type="match status" value="1"/>
</dbReference>